<dbReference type="InterPro" id="IPR023494">
    <property type="entry name" value="Cyt_c_bgen_Ccs1/CcsB/ResB"/>
</dbReference>
<evidence type="ECO:0000313" key="9">
    <source>
        <dbReference type="EMBL" id="MBE6265062.1"/>
    </source>
</evidence>
<evidence type="ECO:0000256" key="4">
    <source>
        <dbReference type="ARBA" id="ARBA00022989"/>
    </source>
</evidence>
<evidence type="ECO:0000256" key="6">
    <source>
        <dbReference type="SAM" id="Phobius"/>
    </source>
</evidence>
<dbReference type="GO" id="GO:0016020">
    <property type="term" value="C:membrane"/>
    <property type="evidence" value="ECO:0007669"/>
    <property type="project" value="UniProtKB-SubCell"/>
</dbReference>
<proteinExistence type="predicted"/>
<dbReference type="InterPro" id="IPR007816">
    <property type="entry name" value="ResB-like_domain"/>
</dbReference>
<evidence type="ECO:0000256" key="1">
    <source>
        <dbReference type="ARBA" id="ARBA00004141"/>
    </source>
</evidence>
<gene>
    <name evidence="9" type="ORF">E7102_01115</name>
</gene>
<feature type="transmembrane region" description="Helical" evidence="6">
    <location>
        <begin position="39"/>
        <end position="59"/>
    </location>
</feature>
<evidence type="ECO:0000259" key="7">
    <source>
        <dbReference type="Pfam" id="PF01578"/>
    </source>
</evidence>
<feature type="transmembrane region" description="Helical" evidence="6">
    <location>
        <begin position="71"/>
        <end position="92"/>
    </location>
</feature>
<evidence type="ECO:0008006" key="11">
    <source>
        <dbReference type="Google" id="ProtNLM"/>
    </source>
</evidence>
<feature type="transmembrane region" description="Helical" evidence="6">
    <location>
        <begin position="305"/>
        <end position="323"/>
    </location>
</feature>
<accession>A0A928BQD1</accession>
<sequence length="465" mass="53733">MWNKPWTMKEGFLIGGGLIVAGLMLELSVGPVVWDAFAWPLNGIVLAGFFVMLTTMAYLRNKVYAFKWMSTYQAAIPAMVYAVVLTIIMGLTRQQVNGTWIYNMLSFWPFVLIYLYITVILGLTIHSRLRRIFRGEGSWKRDVPFMLNHLGLFLALTTATLGCADMQRVKMICGVGEPEWRVLEQGGAIKEMPIAIELKKFIMETYDNGSPKRYASEIQILTKSGKNIETIVEVNKPYDIDGWKIYQYGYDTQMGAQSQITILELVRDPWLPWVYAGFYMMLAAAALMTLEVLCRRLKTATRKELEWYIFFAVCAALFAYFFFDSYNTKTLVPALQSPWFAPHVFVYIFAYCLLGIAVVIAWWKQVDDLVYISFAFLTIGMLFGALWAKEAWGHYWSWDPKETWAAITWIAYLIYIHYRRLPQQRNRLAFWMLIGSFVLLQMCWWGINYLPSAQGSSVHTYSTSE</sequence>
<comment type="subcellular location">
    <subcellularLocation>
        <location evidence="1">Membrane</location>
        <topology evidence="1">Multi-pass membrane protein</topology>
    </subcellularLocation>
</comment>
<keyword evidence="4 6" id="KW-1133">Transmembrane helix</keyword>
<feature type="transmembrane region" description="Helical" evidence="6">
    <location>
        <begin position="12"/>
        <end position="33"/>
    </location>
</feature>
<dbReference type="GO" id="GO:0020037">
    <property type="term" value="F:heme binding"/>
    <property type="evidence" value="ECO:0007669"/>
    <property type="project" value="InterPro"/>
</dbReference>
<dbReference type="AlphaFoldDB" id="A0A928BQD1"/>
<reference evidence="9" key="1">
    <citation type="submission" date="2019-04" db="EMBL/GenBank/DDBJ databases">
        <title>Evolution of Biomass-Degrading Anaerobic Consortia Revealed by Metagenomics.</title>
        <authorList>
            <person name="Peng X."/>
        </authorList>
    </citation>
    <scope>NUCLEOTIDE SEQUENCE</scope>
    <source>
        <strain evidence="9">SIG141</strain>
    </source>
</reference>
<dbReference type="GO" id="GO:0017004">
    <property type="term" value="P:cytochrome complex assembly"/>
    <property type="evidence" value="ECO:0007669"/>
    <property type="project" value="UniProtKB-KW"/>
</dbReference>
<keyword evidence="2 6" id="KW-0812">Transmembrane</keyword>
<dbReference type="Pfam" id="PF01578">
    <property type="entry name" value="Cytochrom_C_asm"/>
    <property type="match status" value="1"/>
</dbReference>
<feature type="transmembrane region" description="Helical" evidence="6">
    <location>
        <begin position="145"/>
        <end position="162"/>
    </location>
</feature>
<feature type="transmembrane region" description="Helical" evidence="6">
    <location>
        <begin position="343"/>
        <end position="362"/>
    </location>
</feature>
<keyword evidence="3" id="KW-0201">Cytochrome c-type biogenesis</keyword>
<name>A0A928BQD1_XYLRU</name>
<organism evidence="9 10">
    <name type="scientific">Xylanibacter ruminicola</name>
    <name type="common">Prevotella ruminicola</name>
    <dbReference type="NCBI Taxonomy" id="839"/>
    <lineage>
        <taxon>Bacteria</taxon>
        <taxon>Pseudomonadati</taxon>
        <taxon>Bacteroidota</taxon>
        <taxon>Bacteroidia</taxon>
        <taxon>Bacteroidales</taxon>
        <taxon>Prevotellaceae</taxon>
        <taxon>Xylanibacter</taxon>
    </lineage>
</organism>
<feature type="transmembrane region" description="Helical" evidence="6">
    <location>
        <begin position="369"/>
        <end position="388"/>
    </location>
</feature>
<feature type="transmembrane region" description="Helical" evidence="6">
    <location>
        <begin position="273"/>
        <end position="293"/>
    </location>
</feature>
<protein>
    <recommendedName>
        <fullName evidence="11">Cytochrome C assembly protein</fullName>
    </recommendedName>
</protein>
<feature type="transmembrane region" description="Helical" evidence="6">
    <location>
        <begin position="428"/>
        <end position="447"/>
    </location>
</feature>
<keyword evidence="5 6" id="KW-0472">Membrane</keyword>
<evidence type="ECO:0000313" key="10">
    <source>
        <dbReference type="Proteomes" id="UP000763088"/>
    </source>
</evidence>
<dbReference type="InterPro" id="IPR002541">
    <property type="entry name" value="Cyt_c_assembly"/>
</dbReference>
<evidence type="ECO:0000259" key="8">
    <source>
        <dbReference type="Pfam" id="PF05140"/>
    </source>
</evidence>
<evidence type="ECO:0000256" key="5">
    <source>
        <dbReference type="ARBA" id="ARBA00023136"/>
    </source>
</evidence>
<dbReference type="Pfam" id="PF05140">
    <property type="entry name" value="ResB"/>
    <property type="match status" value="1"/>
</dbReference>
<feature type="transmembrane region" description="Helical" evidence="6">
    <location>
        <begin position="403"/>
        <end position="421"/>
    </location>
</feature>
<feature type="transmembrane region" description="Helical" evidence="6">
    <location>
        <begin position="104"/>
        <end position="125"/>
    </location>
</feature>
<dbReference type="PANTHER" id="PTHR31566:SF5">
    <property type="entry name" value="RESB-LIKE DOMAIN-CONTAINING PROTEIN"/>
    <property type="match status" value="1"/>
</dbReference>
<evidence type="ECO:0000256" key="3">
    <source>
        <dbReference type="ARBA" id="ARBA00022748"/>
    </source>
</evidence>
<evidence type="ECO:0000256" key="2">
    <source>
        <dbReference type="ARBA" id="ARBA00022692"/>
    </source>
</evidence>
<comment type="caution">
    <text evidence="9">The sequence shown here is derived from an EMBL/GenBank/DDBJ whole genome shotgun (WGS) entry which is preliminary data.</text>
</comment>
<feature type="domain" description="ResB-like" evidence="8">
    <location>
        <begin position="146"/>
        <end position="253"/>
    </location>
</feature>
<dbReference type="EMBL" id="SUYD01000001">
    <property type="protein sequence ID" value="MBE6265062.1"/>
    <property type="molecule type" value="Genomic_DNA"/>
</dbReference>
<feature type="domain" description="Cytochrome c assembly protein" evidence="7">
    <location>
        <begin position="280"/>
        <end position="450"/>
    </location>
</feature>
<dbReference type="Proteomes" id="UP000763088">
    <property type="component" value="Unassembled WGS sequence"/>
</dbReference>
<dbReference type="PANTHER" id="PTHR31566">
    <property type="entry name" value="CYTOCHROME C BIOGENESIS PROTEIN CCS1, CHLOROPLASTIC"/>
    <property type="match status" value="1"/>
</dbReference>